<dbReference type="Gene3D" id="3.30.70.1290">
    <property type="entry name" value="Transposase IS200-like"/>
    <property type="match status" value="1"/>
</dbReference>
<name>A0A125T2J8_9SPHI</name>
<sequence>MAIRTRHEVTENTWFITFTCYNWLPLFDETNSHDLIYKWLKLIDDKHQIKTLAFVIMPNHVHLLLHLTHLNVNLNTIMSNAKRFMAYEVIKRLNQRQNYQLLNMLSSDCTRERANERTIA</sequence>
<reference evidence="1 2" key="1">
    <citation type="submission" date="2015-12" db="EMBL/GenBank/DDBJ databases">
        <title>Genome sequence of Mucilaginibacter gotjawali.</title>
        <authorList>
            <person name="Lee J.S."/>
            <person name="Lee K.C."/>
            <person name="Kim K.K."/>
            <person name="Lee B.W."/>
        </authorList>
    </citation>
    <scope>NUCLEOTIDE SEQUENCE [LARGE SCALE GENOMIC DNA]</scope>
    <source>
        <strain evidence="1 2">SA3-7</strain>
    </source>
</reference>
<dbReference type="KEGG" id="mgot:MgSA37_01373"/>
<dbReference type="GO" id="GO:0006313">
    <property type="term" value="P:DNA transposition"/>
    <property type="evidence" value="ECO:0007669"/>
    <property type="project" value="InterPro"/>
</dbReference>
<dbReference type="PANTHER" id="PTHR36966:SF1">
    <property type="entry name" value="REP-ASSOCIATED TYROSINE TRANSPOSASE"/>
    <property type="match status" value="1"/>
</dbReference>
<evidence type="ECO:0000313" key="1">
    <source>
        <dbReference type="EMBL" id="BAU53206.1"/>
    </source>
</evidence>
<dbReference type="InterPro" id="IPR036515">
    <property type="entry name" value="Transposase_17_sf"/>
</dbReference>
<dbReference type="SUPFAM" id="SSF143422">
    <property type="entry name" value="Transposase IS200-like"/>
    <property type="match status" value="1"/>
</dbReference>
<dbReference type="GO" id="GO:0004803">
    <property type="term" value="F:transposase activity"/>
    <property type="evidence" value="ECO:0007669"/>
    <property type="project" value="InterPro"/>
</dbReference>
<keyword evidence="2" id="KW-1185">Reference proteome</keyword>
<evidence type="ECO:0000313" key="2">
    <source>
        <dbReference type="Proteomes" id="UP000218263"/>
    </source>
</evidence>
<organism evidence="1 2">
    <name type="scientific">Mucilaginibacter gotjawali</name>
    <dbReference type="NCBI Taxonomy" id="1550579"/>
    <lineage>
        <taxon>Bacteria</taxon>
        <taxon>Pseudomonadati</taxon>
        <taxon>Bacteroidota</taxon>
        <taxon>Sphingobacteriia</taxon>
        <taxon>Sphingobacteriales</taxon>
        <taxon>Sphingobacteriaceae</taxon>
        <taxon>Mucilaginibacter</taxon>
    </lineage>
</organism>
<dbReference type="OrthoDB" id="9788881at2"/>
<dbReference type="InterPro" id="IPR002686">
    <property type="entry name" value="Transposase_17"/>
</dbReference>
<proteinExistence type="predicted"/>
<dbReference type="SMART" id="SM01321">
    <property type="entry name" value="Y1_Tnp"/>
    <property type="match status" value="1"/>
</dbReference>
<dbReference type="InterPro" id="IPR052715">
    <property type="entry name" value="RAYT_transposase"/>
</dbReference>
<dbReference type="EMBL" id="AP017313">
    <property type="protein sequence ID" value="BAU53206.1"/>
    <property type="molecule type" value="Genomic_DNA"/>
</dbReference>
<gene>
    <name evidence="1" type="ORF">MgSA37_01373</name>
</gene>
<dbReference type="Pfam" id="PF01797">
    <property type="entry name" value="Y1_Tnp"/>
    <property type="match status" value="1"/>
</dbReference>
<accession>A0A125T2J8</accession>
<dbReference type="GO" id="GO:0043565">
    <property type="term" value="F:sequence-specific DNA binding"/>
    <property type="evidence" value="ECO:0007669"/>
    <property type="project" value="TreeGrafter"/>
</dbReference>
<protein>
    <submittedName>
        <fullName evidence="1">Transposase IS200 like protein</fullName>
    </submittedName>
</protein>
<dbReference type="RefSeq" id="WP_096350617.1">
    <property type="nucleotide sequence ID" value="NZ_AP017313.1"/>
</dbReference>
<dbReference type="AlphaFoldDB" id="A0A125T2J8"/>
<dbReference type="Proteomes" id="UP000218263">
    <property type="component" value="Chromosome"/>
</dbReference>
<dbReference type="PANTHER" id="PTHR36966">
    <property type="entry name" value="REP-ASSOCIATED TYROSINE TRANSPOSASE"/>
    <property type="match status" value="1"/>
</dbReference>